<evidence type="ECO:0000313" key="3">
    <source>
        <dbReference type="Proteomes" id="UP001218034"/>
    </source>
</evidence>
<protein>
    <submittedName>
        <fullName evidence="2">Uncharacterized protein</fullName>
    </submittedName>
</protein>
<dbReference type="RefSeq" id="WP_347722310.1">
    <property type="nucleotide sequence ID" value="NZ_CP104395.1"/>
</dbReference>
<organism evidence="2 3">
    <name type="scientific">Candidatus Nanohalococcus occultus</name>
    <dbReference type="NCBI Taxonomy" id="2978047"/>
    <lineage>
        <taxon>Archaea</taxon>
        <taxon>Candidatus Nanohalarchaeota</taxon>
        <taxon>Candidatus Nanohalarchaeota incertae sedis</taxon>
        <taxon>Candidatus Nanohalococcus</taxon>
    </lineage>
</organism>
<dbReference type="GeneID" id="90589852"/>
<feature type="compositionally biased region" description="Low complexity" evidence="1">
    <location>
        <begin position="47"/>
        <end position="56"/>
    </location>
</feature>
<dbReference type="EMBL" id="CP104395">
    <property type="protein sequence ID" value="WEL19440.1"/>
    <property type="molecule type" value="Genomic_DNA"/>
</dbReference>
<sequence length="344" mass="38317">MGDKDSKQGRGMNRRDFLEAAVSAGIAASSTAGCLADSPEQTRDTSTETTSKTTTEAVGNQTTARNQEPELDIPEWLGDEVDNPKEDVKRILTRTSANLKDNANRHEQLDDLFHFSYARAGRNNRREAIALCYVATDNLHTEGYDNFNVGQDTHILPDLGILNGILQNGTAVFIDENGNQRCQFGEPDLGGGLKDAKGSEAYTIEGENYEHVSFASGHAVAGYVKRMGYLDDEVEESDKFWEDLHTNAALSLNGIIPRQNGVATDFQTQLEVGRRRTNPDEGNIVEFTRNHLDAVRQAQKKQHSEKGVYEQVIYENGEFRSRPKHLLDVIDQYEEDLINHANSL</sequence>
<name>A0ABY8CHG3_9ARCH</name>
<dbReference type="Proteomes" id="UP001218034">
    <property type="component" value="Chromosome"/>
</dbReference>
<feature type="region of interest" description="Disordered" evidence="1">
    <location>
        <begin position="28"/>
        <end position="68"/>
    </location>
</feature>
<keyword evidence="3" id="KW-1185">Reference proteome</keyword>
<evidence type="ECO:0000256" key="1">
    <source>
        <dbReference type="SAM" id="MobiDB-lite"/>
    </source>
</evidence>
<reference evidence="2 3" key="1">
    <citation type="submission" date="2022-09" db="EMBL/GenBank/DDBJ databases">
        <title>Xylan utilization by haloarchaea-nanohaloarchaea associations.</title>
        <authorList>
            <person name="Yakimov M."/>
        </authorList>
    </citation>
    <scope>NUCLEOTIDE SEQUENCE [LARGE SCALE GENOMIC DNA]</scope>
    <source>
        <strain evidence="2 3">SVXNc</strain>
    </source>
</reference>
<accession>A0ABY8CHG3</accession>
<feature type="compositionally biased region" description="Polar residues" evidence="1">
    <location>
        <begin position="57"/>
        <end position="66"/>
    </location>
</feature>
<dbReference type="InterPro" id="IPR006311">
    <property type="entry name" value="TAT_signal"/>
</dbReference>
<dbReference type="PROSITE" id="PS51257">
    <property type="entry name" value="PROKAR_LIPOPROTEIN"/>
    <property type="match status" value="1"/>
</dbReference>
<dbReference type="PROSITE" id="PS51318">
    <property type="entry name" value="TAT"/>
    <property type="match status" value="1"/>
</dbReference>
<evidence type="ECO:0000313" key="2">
    <source>
        <dbReference type="EMBL" id="WEL19440.1"/>
    </source>
</evidence>
<proteinExistence type="predicted"/>
<gene>
    <name evidence="2" type="ORF">SVXNc_0416</name>
</gene>